<accession>A0A1I0CZE2</accession>
<dbReference type="AlphaFoldDB" id="A0A1I0CZE2"/>
<dbReference type="Pfam" id="PF23536">
    <property type="entry name" value="TraK_C"/>
    <property type="match status" value="1"/>
</dbReference>
<sequence>MTNTTISMFIQTRLRINHYPTYRALKANLKRGLFSIIIASHLPIQAHADILEPIAQISEYVLSDEVMSERAEKLNVEESNLNTEDGEINSMNNIEVADGEMIHLENVENSLMDENMDEGNEQLLKQDIHMDKNSVQIDEITDNHYLVELGVNFLLPIAVNHLNRIETPFIQPEIKTSSEAVIEIEGNVLYVLVNHNEPVSLFITESNQSHRAISLTLVAKRIPPRTVTLEILNLDNIAHKQWTTYPKDIKSKDYISNLKTILTAVARNELPSGYTQRRTQLTQDLVLCYQLGVDHGLSDAITLIGEELIVYITKVTNLTQEQVSLNEASCKGFLVKAISFFPYQKLQPGQSTEMFVVTNRAK</sequence>
<dbReference type="InterPro" id="IPR055397">
    <property type="entry name" value="TraK_C"/>
</dbReference>
<dbReference type="STRING" id="1123402.SAMN02583745_01790"/>
<organism evidence="2 3">
    <name type="scientific">Thorsellia anophelis DSM 18579</name>
    <dbReference type="NCBI Taxonomy" id="1123402"/>
    <lineage>
        <taxon>Bacteria</taxon>
        <taxon>Pseudomonadati</taxon>
        <taxon>Pseudomonadota</taxon>
        <taxon>Gammaproteobacteria</taxon>
        <taxon>Enterobacterales</taxon>
        <taxon>Thorselliaceae</taxon>
        <taxon>Thorsellia</taxon>
    </lineage>
</organism>
<reference evidence="3" key="1">
    <citation type="submission" date="2016-10" db="EMBL/GenBank/DDBJ databases">
        <authorList>
            <person name="Varghese N."/>
            <person name="Submissions S."/>
        </authorList>
    </citation>
    <scope>NUCLEOTIDE SEQUENCE [LARGE SCALE GENOMIC DNA]</scope>
    <source>
        <strain evidence="3">DSM 18579</strain>
    </source>
</reference>
<evidence type="ECO:0000313" key="3">
    <source>
        <dbReference type="Proteomes" id="UP000242642"/>
    </source>
</evidence>
<name>A0A1I0CZE2_9GAMM</name>
<dbReference type="EMBL" id="FOHV01000013">
    <property type="protein sequence ID" value="SET25165.1"/>
    <property type="molecule type" value="Genomic_DNA"/>
</dbReference>
<dbReference type="RefSeq" id="WP_093319917.1">
    <property type="nucleotide sequence ID" value="NZ_FOHV01000013.1"/>
</dbReference>
<dbReference type="OrthoDB" id="5298536at2"/>
<dbReference type="Proteomes" id="UP000242642">
    <property type="component" value="Unassembled WGS sequence"/>
</dbReference>
<evidence type="ECO:0000313" key="2">
    <source>
        <dbReference type="EMBL" id="SET25165.1"/>
    </source>
</evidence>
<evidence type="ECO:0000259" key="1">
    <source>
        <dbReference type="Pfam" id="PF23536"/>
    </source>
</evidence>
<feature type="domain" description="TraK C-terminal" evidence="1">
    <location>
        <begin position="253"/>
        <end position="358"/>
    </location>
</feature>
<protein>
    <submittedName>
        <fullName evidence="2">TraK protein</fullName>
    </submittedName>
</protein>
<keyword evidence="3" id="KW-1185">Reference proteome</keyword>
<gene>
    <name evidence="2" type="ORF">SAMN02583745_01790</name>
</gene>
<proteinExistence type="predicted"/>